<dbReference type="Pfam" id="PF10647">
    <property type="entry name" value="Gmad1"/>
    <property type="match status" value="1"/>
</dbReference>
<dbReference type="PROSITE" id="PS51257">
    <property type="entry name" value="PROKAR_LIPOPROTEIN"/>
    <property type="match status" value="1"/>
</dbReference>
<feature type="region of interest" description="Disordered" evidence="1">
    <location>
        <begin position="94"/>
        <end position="128"/>
    </location>
</feature>
<keyword evidence="4" id="KW-0449">Lipoprotein</keyword>
<proteinExistence type="predicted"/>
<feature type="domain" description="Lipoprotein LpqB N-terminal" evidence="3">
    <location>
        <begin position="53"/>
        <end position="186"/>
    </location>
</feature>
<evidence type="ECO:0000313" key="4">
    <source>
        <dbReference type="EMBL" id="MQY15725.1"/>
    </source>
</evidence>
<evidence type="ECO:0000313" key="5">
    <source>
        <dbReference type="Proteomes" id="UP000466345"/>
    </source>
</evidence>
<sequence>MNGRGVRLVQGIVLASVGVVLAGCVGMPDSGGVSAVDKADKPGDRWARTVPVPPKKGDGASQIVAGYLETLRSDDLNYTTTRQYLTAEAREAFEPPTETTVLTSAPDTREADDVPRGDHAPEPKDSGVMKFRLSGHQIATLDAETGAYRPGVQEYESFVEVVKEKSGEWRISRVPGGGLVLSTKEFKRTYQEPVNTYYFTKREPEALVASPVYVRDQQVNPAAATTMAVAALVRGQGGMMAEIARSAFPANTTLAGRGAVVLEDQKLTVRLRLKTPPDRLTCRKMAAQLWYTVQNGFAARLSEVAVRAGGSQLCVLTEDAAGQYATERLTRADEHPRYYYIDDEQRLMRVPAGDGEAAVVSGPFQDGKAKIQSVAVSRDEEQVAAVAAGGGVLYSTGLGSSAVLGKPLLRSQAAPGGDPAVSGLTAPSWDGHGDLWVADRTAAGSVLYWSDGGTAVPRVVEVPGLGGDRIQALRVAAEGARIALVVADADGGRRLMLGGITRSGDRLRVQPLTEIAPQLEDVQAVSWAGDSRLAVVGRVGDGVDQVMFVETDGRLPEDRARELTVTGVSAVAASEDVSMPLVAISEQAGVVRLPVGSDWEKVASGGVAPVYPG</sequence>
<evidence type="ECO:0000259" key="2">
    <source>
        <dbReference type="Pfam" id="PF10647"/>
    </source>
</evidence>
<feature type="domain" description="Lipoprotein LpqB C-terminal" evidence="2">
    <location>
        <begin position="353"/>
        <end position="612"/>
    </location>
</feature>
<dbReference type="EMBL" id="WEGJ01000038">
    <property type="protein sequence ID" value="MQY15725.1"/>
    <property type="molecule type" value="Genomic_DNA"/>
</dbReference>
<feature type="compositionally biased region" description="Polar residues" evidence="1">
    <location>
        <begin position="97"/>
        <end position="106"/>
    </location>
</feature>
<reference evidence="4 5" key="1">
    <citation type="submission" date="2019-10" db="EMBL/GenBank/DDBJ databases">
        <title>Streptomyces smaragdinus sp. nov. and Streptomyces fabii sp. nov., isolated from the gut of fungus growing-termite Macrotermes natalensis.</title>
        <authorList>
            <person name="Schwitalla J."/>
            <person name="Benndorf R."/>
            <person name="Martin K."/>
            <person name="De Beer W."/>
            <person name="Kaster A.-K."/>
            <person name="Vollmers J."/>
            <person name="Poulsen M."/>
            <person name="Beemelmanns C."/>
        </authorList>
    </citation>
    <scope>NUCLEOTIDE SEQUENCE [LARGE SCALE GENOMIC DNA]</scope>
    <source>
        <strain evidence="4 5">RB5</strain>
    </source>
</reference>
<keyword evidence="5" id="KW-1185">Reference proteome</keyword>
<name>A0A7K0CQG7_9ACTN</name>
<feature type="compositionally biased region" description="Basic and acidic residues" evidence="1">
    <location>
        <begin position="37"/>
        <end position="47"/>
    </location>
</feature>
<dbReference type="OrthoDB" id="3226781at2"/>
<comment type="caution">
    <text evidence="4">The sequence shown here is derived from an EMBL/GenBank/DDBJ whole genome shotgun (WGS) entry which is preliminary data.</text>
</comment>
<dbReference type="Proteomes" id="UP000466345">
    <property type="component" value="Unassembled WGS sequence"/>
</dbReference>
<protein>
    <submittedName>
        <fullName evidence="4">Lipoprotein LpqB</fullName>
    </submittedName>
</protein>
<dbReference type="AlphaFoldDB" id="A0A7K0CQG7"/>
<accession>A0A7K0CQG7</accession>
<dbReference type="RefSeq" id="WP_153456531.1">
    <property type="nucleotide sequence ID" value="NZ_WEGJ01000038.1"/>
</dbReference>
<feature type="region of interest" description="Disordered" evidence="1">
    <location>
        <begin position="33"/>
        <end position="58"/>
    </location>
</feature>
<evidence type="ECO:0000256" key="1">
    <source>
        <dbReference type="SAM" id="MobiDB-lite"/>
    </source>
</evidence>
<gene>
    <name evidence="4" type="primary">lpqB</name>
    <name evidence="4" type="ORF">SRB5_59150</name>
</gene>
<feature type="compositionally biased region" description="Basic and acidic residues" evidence="1">
    <location>
        <begin position="107"/>
        <end position="127"/>
    </location>
</feature>
<dbReference type="Pfam" id="PF25976">
    <property type="entry name" value="LpqB_N"/>
    <property type="match status" value="1"/>
</dbReference>
<dbReference type="InterPro" id="IPR018910">
    <property type="entry name" value="LpqB_C"/>
</dbReference>
<dbReference type="SUPFAM" id="SSF82171">
    <property type="entry name" value="DPP6 N-terminal domain-like"/>
    <property type="match status" value="1"/>
</dbReference>
<organism evidence="4 5">
    <name type="scientific">Streptomyces smaragdinus</name>
    <dbReference type="NCBI Taxonomy" id="2585196"/>
    <lineage>
        <taxon>Bacteria</taxon>
        <taxon>Bacillati</taxon>
        <taxon>Actinomycetota</taxon>
        <taxon>Actinomycetes</taxon>
        <taxon>Kitasatosporales</taxon>
        <taxon>Streptomycetaceae</taxon>
        <taxon>Streptomyces</taxon>
    </lineage>
</organism>
<evidence type="ECO:0000259" key="3">
    <source>
        <dbReference type="Pfam" id="PF25976"/>
    </source>
</evidence>
<dbReference type="InterPro" id="IPR059026">
    <property type="entry name" value="LpqB_N"/>
</dbReference>